<dbReference type="PROSITE" id="PS51257">
    <property type="entry name" value="PROKAR_LIPOPROTEIN"/>
    <property type="match status" value="1"/>
</dbReference>
<organism evidence="1 2">
    <name type="scientific">Niallia circulans</name>
    <name type="common">Bacillus circulans</name>
    <dbReference type="NCBI Taxonomy" id="1397"/>
    <lineage>
        <taxon>Bacteria</taxon>
        <taxon>Bacillati</taxon>
        <taxon>Bacillota</taxon>
        <taxon>Bacilli</taxon>
        <taxon>Bacillales</taxon>
        <taxon>Bacillaceae</taxon>
        <taxon>Niallia</taxon>
    </lineage>
</organism>
<name>A0AA91Z2M0_NIACI</name>
<dbReference type="AlphaFoldDB" id="A0AA91Z2M0"/>
<protein>
    <submittedName>
        <fullName evidence="1">Uncharacterized protein</fullName>
    </submittedName>
</protein>
<dbReference type="Proteomes" id="UP000216961">
    <property type="component" value="Unassembled WGS sequence"/>
</dbReference>
<sequence>MKYYIVAILSSMLLLSGCGENKVKSSDELVEKSMDSLKNNADQVQSDDGTAFSMKWEEYIKNWNDTVKQLGEEEAEIGELLSGLPSLKEAEKVKTSDSISYKINLTDYATLIVNTDKKSKKVFSANVISTFKKDDVSFEDKGLTSTALGLSLLMSANPSLGFEDNMNLIDENTEMSDESMHLDMTENDIHYFLNGEDDEKGYFKTTATISM</sequence>
<proteinExistence type="predicted"/>
<dbReference type="EMBL" id="NPBQ01000013">
    <property type="protein sequence ID" value="PAD85073.1"/>
    <property type="molecule type" value="Genomic_DNA"/>
</dbReference>
<dbReference type="RefSeq" id="WP_095328615.1">
    <property type="nucleotide sequence ID" value="NZ_NPBQ01000013.1"/>
</dbReference>
<accession>A0AA91Z2M0</accession>
<reference evidence="1 2" key="1">
    <citation type="submission" date="2017-07" db="EMBL/GenBank/DDBJ databases">
        <title>Isolation and whole genome analysis of endospore-forming bacteria from heroin.</title>
        <authorList>
            <person name="Kalinowski J."/>
            <person name="Ahrens B."/>
            <person name="Al-Dilaimi A."/>
            <person name="Winkler A."/>
            <person name="Wibberg D."/>
            <person name="Schleenbecker U."/>
            <person name="Ruckert C."/>
            <person name="Wolfel R."/>
            <person name="Grass G."/>
        </authorList>
    </citation>
    <scope>NUCLEOTIDE SEQUENCE [LARGE SCALE GENOMIC DNA]</scope>
    <source>
        <strain evidence="1 2">7521-2</strain>
    </source>
</reference>
<evidence type="ECO:0000313" key="2">
    <source>
        <dbReference type="Proteomes" id="UP000216961"/>
    </source>
</evidence>
<gene>
    <name evidence="1" type="ORF">CHH57_01820</name>
</gene>
<comment type="caution">
    <text evidence="1">The sequence shown here is derived from an EMBL/GenBank/DDBJ whole genome shotgun (WGS) entry which is preliminary data.</text>
</comment>
<evidence type="ECO:0000313" key="1">
    <source>
        <dbReference type="EMBL" id="PAD85073.1"/>
    </source>
</evidence>